<proteinExistence type="predicted"/>
<dbReference type="Gene3D" id="2.70.70.10">
    <property type="entry name" value="Glucose Permease (Domain IIA)"/>
    <property type="match status" value="1"/>
</dbReference>
<reference evidence="1" key="1">
    <citation type="submission" date="2021-03" db="EMBL/GenBank/DDBJ databases">
        <authorList>
            <person name="Bekaert M."/>
        </authorList>
    </citation>
    <scope>NUCLEOTIDE SEQUENCE</scope>
</reference>
<dbReference type="EMBL" id="CAJPWZ010001330">
    <property type="protein sequence ID" value="CAG2213107.1"/>
    <property type="molecule type" value="Genomic_DNA"/>
</dbReference>
<dbReference type="AlphaFoldDB" id="A0A8S3S3I3"/>
<evidence type="ECO:0000313" key="1">
    <source>
        <dbReference type="EMBL" id="CAG2213107.1"/>
    </source>
</evidence>
<evidence type="ECO:0000313" key="2">
    <source>
        <dbReference type="Proteomes" id="UP000683360"/>
    </source>
</evidence>
<accession>A0A8S3S3I3</accession>
<gene>
    <name evidence="1" type="ORF">MEDL_27039</name>
</gene>
<protein>
    <submittedName>
        <fullName evidence="1">Uncharacterized protein</fullName>
    </submittedName>
</protein>
<sequence>MDQIVRADFCSNFHNFDERKALTLYYQIHGCTDKRDLHRLKLNKNTQAIFKAAIYDDNEEVRYEAKLMYQAHPKSEYKHYNRCSVIKVADNESDDQTFGPHNRERKEVSLKKTTDGTQKLVIHKVERVKHYYIKKYFPEEAPLSGYLKVTVHDEAYARLHLGVVNYNLDVILARICFKGETSYNINILQENELKAMGNIATRFDRIIPTVLGGMNEGVKKIKDLIEGKVNLNDLVLQFVNSLTQLPKRQLFETVTITVPENARIIFKSLGDIIDGFKVFIKDPLAAISRIGKGVLQVYASVMKLLETKHKTQEACDFLKDSQPYWLELTEIIEIVDLSVKVMNTAKSSKYESAMSTLAGIFGPKANRNFPNVTRLSGGGCGYDGFYPAGDKGGVDLEIDSGETVVAPFPGLIMLSDAENEVVIQTSGGFLKDIEIILKNVKPNGDILHLNDDLYIDKLVAAGEPIGTATRSSCDNHITVIFRKNGGSIDPTGFLQKEAFNYSHGFRNGFTIAEGSIIGAIGKNFKDTSEELESGEPETEDMPDLAGDPPGQILIQLRINVMFTSNPYFDMLETICAGAKEVPWTTSIKLQPETNGLSYAHQNVYLKSSNLVINLLLEDPFSVLLKKADSFLQKFSLKKLQMGSIIDFLGKLNMDESKTKLAAVLTTVKKLIDNKPCFNPSQATDDEIEEELLERGQQTGGSRDQMIKRLLTNGNQCPLLSSLIPSNVYCTFDSMCMGVECCVNVKVLMFLRTVKVFARLDPEDMDFHFGIEKKIGTGITLPVAGGITIILSVEIKLIETVFVVTAGIRFCSVDDDSSCLVEFDFLKEARIPFPSKDTNGNLVWPKIDLKEVYNTTRMMEDFNEKAKTVLKEVLIAAQNELIQMLGLDQIFGSLTTTEPCSRPNTMSYTQIIYELTTRGLDVSGTHEEQMQRLLLDDRSQMERYPVTDNIHILYKVDKLEEGKGFMIDLRIDICIPMDDEIYCFPKWFSSAKPA</sequence>
<comment type="caution">
    <text evidence="1">The sequence shown here is derived from an EMBL/GenBank/DDBJ whole genome shotgun (WGS) entry which is preliminary data.</text>
</comment>
<dbReference type="Proteomes" id="UP000683360">
    <property type="component" value="Unassembled WGS sequence"/>
</dbReference>
<name>A0A8S3S3I3_MYTED</name>
<organism evidence="1 2">
    <name type="scientific">Mytilus edulis</name>
    <name type="common">Blue mussel</name>
    <dbReference type="NCBI Taxonomy" id="6550"/>
    <lineage>
        <taxon>Eukaryota</taxon>
        <taxon>Metazoa</taxon>
        <taxon>Spiralia</taxon>
        <taxon>Lophotrochozoa</taxon>
        <taxon>Mollusca</taxon>
        <taxon>Bivalvia</taxon>
        <taxon>Autobranchia</taxon>
        <taxon>Pteriomorphia</taxon>
        <taxon>Mytilida</taxon>
        <taxon>Mytiloidea</taxon>
        <taxon>Mytilidae</taxon>
        <taxon>Mytilinae</taxon>
        <taxon>Mytilus</taxon>
    </lineage>
</organism>
<dbReference type="InterPro" id="IPR011055">
    <property type="entry name" value="Dup_hybrid_motif"/>
</dbReference>
<keyword evidence="2" id="KW-1185">Reference proteome</keyword>
<dbReference type="OrthoDB" id="6139456at2759"/>